<dbReference type="InterPro" id="IPR011624">
    <property type="entry name" value="Metal-dep_PHydrolase_7TM_extra"/>
</dbReference>
<feature type="transmembrane region" description="Helical" evidence="1">
    <location>
        <begin position="425"/>
        <end position="446"/>
    </location>
</feature>
<reference evidence="3" key="2">
    <citation type="submission" date="2024-06" db="EMBL/GenBank/DDBJ databases">
        <authorList>
            <person name="Petrova K.O."/>
            <person name="Toshchakov S.V."/>
            <person name="Boltjanskaja Y.V."/>
            <person name="Kevbrin V."/>
        </authorList>
    </citation>
    <scope>NUCLEOTIDE SEQUENCE</scope>
    <source>
        <strain evidence="3">Z-910T</strain>
    </source>
</reference>
<evidence type="ECO:0000313" key="3">
    <source>
        <dbReference type="EMBL" id="XBX73725.1"/>
    </source>
</evidence>
<feature type="transmembrane region" description="Helical" evidence="1">
    <location>
        <begin position="389"/>
        <end position="413"/>
    </location>
</feature>
<organism evidence="3">
    <name type="scientific">Proteinivorax tanatarense</name>
    <dbReference type="NCBI Taxonomy" id="1260629"/>
    <lineage>
        <taxon>Bacteria</taxon>
        <taxon>Bacillati</taxon>
        <taxon>Bacillota</taxon>
        <taxon>Clostridia</taxon>
        <taxon>Eubacteriales</taxon>
        <taxon>Proteinivoracaceae</taxon>
        <taxon>Proteinivorax</taxon>
    </lineage>
</organism>
<dbReference type="Pfam" id="PF07697">
    <property type="entry name" value="7TMR-HDED"/>
    <property type="match status" value="1"/>
</dbReference>
<dbReference type="Pfam" id="PF07698">
    <property type="entry name" value="7TM-7TMR_HD"/>
    <property type="match status" value="1"/>
</dbReference>
<dbReference type="InterPro" id="IPR003607">
    <property type="entry name" value="HD/PDEase_dom"/>
</dbReference>
<sequence length="683" mass="76188">MNILRNITNFGASHLKESAMSKTIIVLAVVVLTYGILGWGLLPQKHSLEVGQVAQETIYAPRTVVDQYATEKARQEAADQVPDVYVLDQASVESAINELSKQFSNIEKMSNEEDYLETEDGSLEELREVLTDDEISSLVNMSSEKRDELFEFSLVTLESELKQGVKVDDVDQVKESIESKLMFEGVTATQQRALIKLTLNHVESNLKFSREDTEESRQEVKEQVEEIKILKDSKIVDKGEVVTEHHISQLESLGLHETSTQHLNFYAGLALVILMVFISVALYLYFNEPNIWENSNNLLLLGIIFCIALFISKVFELFSGFLIPMAMAPILVAIVFNANLAHIINIALAIFVGIITGNNFVFVVFALLSGMIGIYSVRKVTQRSDLTRAGAIVAISNMLIILSLTLLTGAFQGNTDMIKTISVDILYGMINGLIASILVIGILPFFENIFGITTSIRLLELSNPNNGALKRLLVEAPGTYHHSIVVGNLAEAAANEVGADSLLARVGSYYHDIGKVNRPFAFIENQLGKKNPHDNYDPKYSAKIILQHVTDGEEMAKKYKLPPAITDLISQHHGTTKISYFYHKAKNIDENIKEELFKYNGPKPQTKEAAIIMLADSVEAAVRAIKEHDKDKIKDVVKKVIAAKLEEGQLDECNMTFKELAMIENKFVDVLQGFFHKRINYPS</sequence>
<dbReference type="SUPFAM" id="SSF109604">
    <property type="entry name" value="HD-domain/PDEase-like"/>
    <property type="match status" value="1"/>
</dbReference>
<dbReference type="PANTHER" id="PTHR36442">
    <property type="entry name" value="CYCLIC-DI-AMP PHOSPHODIESTERASE PGPH"/>
    <property type="match status" value="1"/>
</dbReference>
<feature type="transmembrane region" description="Helical" evidence="1">
    <location>
        <begin position="23"/>
        <end position="42"/>
    </location>
</feature>
<keyword evidence="1" id="KW-1133">Transmembrane helix</keyword>
<dbReference type="Gene3D" id="1.10.3210.10">
    <property type="entry name" value="Hypothetical protein af1432"/>
    <property type="match status" value="1"/>
</dbReference>
<dbReference type="RefSeq" id="WP_350342487.1">
    <property type="nucleotide sequence ID" value="NZ_CP158367.1"/>
</dbReference>
<feature type="transmembrane region" description="Helical" evidence="1">
    <location>
        <begin position="265"/>
        <end position="286"/>
    </location>
</feature>
<dbReference type="PANTHER" id="PTHR36442:SF1">
    <property type="entry name" value="CYCLIC-DI-AMP PHOSPHODIESTERASE PGPH"/>
    <property type="match status" value="1"/>
</dbReference>
<dbReference type="AlphaFoldDB" id="A0AAU7VIE7"/>
<dbReference type="InterPro" id="IPR006674">
    <property type="entry name" value="HD_domain"/>
</dbReference>
<feature type="transmembrane region" description="Helical" evidence="1">
    <location>
        <begin position="360"/>
        <end position="377"/>
    </location>
</feature>
<dbReference type="CDD" id="cd00077">
    <property type="entry name" value="HDc"/>
    <property type="match status" value="1"/>
</dbReference>
<dbReference type="SMART" id="SM00471">
    <property type="entry name" value="HDc"/>
    <property type="match status" value="1"/>
</dbReference>
<dbReference type="InterPro" id="IPR052722">
    <property type="entry name" value="PgpH_phosphodiesterase"/>
</dbReference>
<dbReference type="InterPro" id="IPR011621">
    <property type="entry name" value="Metal-dep_PHydrolase_7TM_intra"/>
</dbReference>
<accession>A0AAU7VIE7</accession>
<name>A0AAU7VIE7_9FIRM</name>
<gene>
    <name evidence="3" type="ORF">PRVXT_001726</name>
</gene>
<keyword evidence="1" id="KW-0812">Transmembrane</keyword>
<dbReference type="NCBIfam" id="TIGR00277">
    <property type="entry name" value="HDIG"/>
    <property type="match status" value="1"/>
</dbReference>
<feature type="domain" description="HD/PDEase" evidence="2">
    <location>
        <begin position="475"/>
        <end position="630"/>
    </location>
</feature>
<dbReference type="Pfam" id="PF01966">
    <property type="entry name" value="HD"/>
    <property type="match status" value="1"/>
</dbReference>
<feature type="transmembrane region" description="Helical" evidence="1">
    <location>
        <begin position="330"/>
        <end position="354"/>
    </location>
</feature>
<evidence type="ECO:0000256" key="1">
    <source>
        <dbReference type="SAM" id="Phobius"/>
    </source>
</evidence>
<reference evidence="3" key="1">
    <citation type="journal article" date="2013" name="Extremophiles">
        <title>Proteinivorax tanatarense gen. nov., sp. nov., an anaerobic, haloalkaliphilic, proteolytic bacterium isolated from a decaying algal bloom, and proposal of Proteinivoraceae fam. nov.</title>
        <authorList>
            <person name="Kevbrin V."/>
            <person name="Boltyanskaya Y."/>
            <person name="Zhilina T."/>
            <person name="Kolganova T."/>
            <person name="Lavrentjeva E."/>
            <person name="Kuznetsov B."/>
        </authorList>
    </citation>
    <scope>NUCLEOTIDE SEQUENCE</scope>
    <source>
        <strain evidence="3">Z-910T</strain>
    </source>
</reference>
<dbReference type="EMBL" id="CP158367">
    <property type="protein sequence ID" value="XBX73725.1"/>
    <property type="molecule type" value="Genomic_DNA"/>
</dbReference>
<proteinExistence type="predicted"/>
<protein>
    <submittedName>
        <fullName evidence="3">HDIG domain-containing metalloprotein</fullName>
    </submittedName>
</protein>
<evidence type="ECO:0000259" key="2">
    <source>
        <dbReference type="SMART" id="SM00471"/>
    </source>
</evidence>
<dbReference type="InterPro" id="IPR006675">
    <property type="entry name" value="HDIG_dom"/>
</dbReference>
<keyword evidence="1" id="KW-0472">Membrane</keyword>
<feature type="transmembrane region" description="Helical" evidence="1">
    <location>
        <begin position="298"/>
        <end position="318"/>
    </location>
</feature>